<dbReference type="Ensembl" id="ENSCPBT00000030577.1">
    <property type="protein sequence ID" value="ENSCPBP00000025959.1"/>
    <property type="gene ID" value="ENSCPBG00000018435.1"/>
</dbReference>
<feature type="transmembrane region" description="Helical" evidence="6">
    <location>
        <begin position="20"/>
        <end position="46"/>
    </location>
</feature>
<dbReference type="GO" id="GO:0005886">
    <property type="term" value="C:plasma membrane"/>
    <property type="evidence" value="ECO:0007669"/>
    <property type="project" value="TreeGrafter"/>
</dbReference>
<dbReference type="InterPro" id="IPR000337">
    <property type="entry name" value="GPCR_3"/>
</dbReference>
<accession>A0A8C3I0T9</accession>
<feature type="transmembrane region" description="Helical" evidence="6">
    <location>
        <begin position="58"/>
        <end position="79"/>
    </location>
</feature>
<feature type="transmembrane region" description="Helical" evidence="6">
    <location>
        <begin position="91"/>
        <end position="117"/>
    </location>
</feature>
<keyword evidence="4 6" id="KW-0472">Membrane</keyword>
<evidence type="ECO:0000313" key="8">
    <source>
        <dbReference type="Ensembl" id="ENSCPBP00000025959.1"/>
    </source>
</evidence>
<feature type="transmembrane region" description="Helical" evidence="6">
    <location>
        <begin position="218"/>
        <end position="238"/>
    </location>
</feature>
<keyword evidence="5" id="KW-0325">Glycoprotein</keyword>
<feature type="transmembrane region" description="Helical" evidence="6">
    <location>
        <begin position="138"/>
        <end position="162"/>
    </location>
</feature>
<evidence type="ECO:0000256" key="3">
    <source>
        <dbReference type="ARBA" id="ARBA00022989"/>
    </source>
</evidence>
<evidence type="ECO:0000259" key="7">
    <source>
        <dbReference type="PROSITE" id="PS50259"/>
    </source>
</evidence>
<feature type="transmembrane region" description="Helical" evidence="6">
    <location>
        <begin position="250"/>
        <end position="274"/>
    </location>
</feature>
<dbReference type="PANTHER" id="PTHR24061:SF1">
    <property type="entry name" value="VOMERONASAL 2, RECEPTOR 2-RELATED"/>
    <property type="match status" value="1"/>
</dbReference>
<evidence type="ECO:0000256" key="4">
    <source>
        <dbReference type="ARBA" id="ARBA00023136"/>
    </source>
</evidence>
<comment type="subcellular location">
    <subcellularLocation>
        <location evidence="1">Membrane</location>
        <topology evidence="1">Multi-pass membrane protein</topology>
    </subcellularLocation>
</comment>
<name>A0A8C3I0T9_CHRPI</name>
<evidence type="ECO:0000256" key="6">
    <source>
        <dbReference type="SAM" id="Phobius"/>
    </source>
</evidence>
<keyword evidence="3 6" id="KW-1133">Transmembrane helix</keyword>
<dbReference type="PANTHER" id="PTHR24061">
    <property type="entry name" value="CALCIUM-SENSING RECEPTOR-RELATED"/>
    <property type="match status" value="1"/>
</dbReference>
<dbReference type="PROSITE" id="PS51257">
    <property type="entry name" value="PROKAR_LIPOPROTEIN"/>
    <property type="match status" value="1"/>
</dbReference>
<proteinExistence type="predicted"/>
<dbReference type="AlphaFoldDB" id="A0A8C3I0T9"/>
<keyword evidence="9" id="KW-1185">Reference proteome</keyword>
<reference evidence="8" key="2">
    <citation type="submission" date="2025-09" db="UniProtKB">
        <authorList>
            <consortium name="Ensembl"/>
        </authorList>
    </citation>
    <scope>IDENTIFICATION</scope>
</reference>
<dbReference type="GO" id="GO:0004984">
    <property type="term" value="F:olfactory receptor activity"/>
    <property type="evidence" value="ECO:0007669"/>
    <property type="project" value="TreeGrafter"/>
</dbReference>
<dbReference type="InterPro" id="IPR000068">
    <property type="entry name" value="GPCR_3_Ca_sens_rcpt-rel"/>
</dbReference>
<feature type="domain" description="G-protein coupled receptors family 3 profile" evidence="7">
    <location>
        <begin position="21"/>
        <end position="282"/>
    </location>
</feature>
<organism evidence="8 9">
    <name type="scientific">Chrysemys picta bellii</name>
    <name type="common">Western painted turtle</name>
    <name type="synonym">Emys bellii</name>
    <dbReference type="NCBI Taxonomy" id="8478"/>
    <lineage>
        <taxon>Eukaryota</taxon>
        <taxon>Metazoa</taxon>
        <taxon>Chordata</taxon>
        <taxon>Craniata</taxon>
        <taxon>Vertebrata</taxon>
        <taxon>Euteleostomi</taxon>
        <taxon>Archelosauria</taxon>
        <taxon>Testudinata</taxon>
        <taxon>Testudines</taxon>
        <taxon>Cryptodira</taxon>
        <taxon>Durocryptodira</taxon>
        <taxon>Testudinoidea</taxon>
        <taxon>Emydidae</taxon>
        <taxon>Chrysemys</taxon>
    </lineage>
</organism>
<dbReference type="PROSITE" id="PS50259">
    <property type="entry name" value="G_PROTEIN_RECEP_F3_4"/>
    <property type="match status" value="1"/>
</dbReference>
<evidence type="ECO:0000256" key="1">
    <source>
        <dbReference type="ARBA" id="ARBA00004141"/>
    </source>
</evidence>
<dbReference type="GO" id="GO:0004930">
    <property type="term" value="F:G protein-coupled receptor activity"/>
    <property type="evidence" value="ECO:0007669"/>
    <property type="project" value="InterPro"/>
</dbReference>
<dbReference type="GeneTree" id="ENSGT00940000160473"/>
<evidence type="ECO:0000256" key="5">
    <source>
        <dbReference type="ARBA" id="ARBA00023180"/>
    </source>
</evidence>
<dbReference type="OMA" id="YICRENA"/>
<evidence type="ECO:0000313" key="9">
    <source>
        <dbReference type="Proteomes" id="UP000694380"/>
    </source>
</evidence>
<evidence type="ECO:0000256" key="2">
    <source>
        <dbReference type="ARBA" id="ARBA00022692"/>
    </source>
</evidence>
<reference evidence="8" key="1">
    <citation type="submission" date="2025-08" db="UniProtKB">
        <authorList>
            <consortium name="Ensembl"/>
        </authorList>
    </citation>
    <scope>IDENTIFICATION</scope>
</reference>
<protein>
    <recommendedName>
        <fullName evidence="7">G-protein coupled receptors family 3 profile domain-containing protein</fullName>
    </recommendedName>
</protein>
<keyword evidence="2 6" id="KW-0812">Transmembrane</keyword>
<dbReference type="Proteomes" id="UP000694380">
    <property type="component" value="Unplaced"/>
</dbReference>
<sequence length="304" mass="34599">MRVFFKQIHLTVEFLAYDEALGTTLVALSLFGACIVLSVTIVYRMHRDTALVKANDRGLSFLIQLSLVITLLTSFLFAGKPKEWSCQIRQVTLALGFSLCLSCILGKTFALLLTYRGSKLKAAEKHDHISMQSFHQKLLVLISMIIEVCICTAYLTCIPPYVYKNMEFQNVKIILECNEGSIEFLCTMFGFDVFLAVLCFITAFIARKLPDNFNEAKFITFGMLVFFIVWISFVPAYLSTRGKFKVVVEIFAILASSFGLLGCIFLPKCYIILLKPERNTEEIMSVCNCDMKLLYNNYRKKLKN</sequence>
<dbReference type="Pfam" id="PF00003">
    <property type="entry name" value="7tm_3"/>
    <property type="match status" value="1"/>
</dbReference>
<dbReference type="InterPro" id="IPR017978">
    <property type="entry name" value="GPCR_3_C"/>
</dbReference>
<feature type="transmembrane region" description="Helical" evidence="6">
    <location>
        <begin position="182"/>
        <end position="206"/>
    </location>
</feature>
<dbReference type="PRINTS" id="PR00248">
    <property type="entry name" value="GPCRMGR"/>
</dbReference>